<proteinExistence type="predicted"/>
<keyword evidence="2" id="KW-1185">Reference proteome</keyword>
<name>A0A4U8UU46_STECR</name>
<reference evidence="1 2" key="1">
    <citation type="journal article" date="2015" name="Genome Biol.">
        <title>Comparative genomics of Steinernema reveals deeply conserved gene regulatory networks.</title>
        <authorList>
            <person name="Dillman A.R."/>
            <person name="Macchietto M."/>
            <person name="Porter C.F."/>
            <person name="Rogers A."/>
            <person name="Williams B."/>
            <person name="Antoshechkin I."/>
            <person name="Lee M.M."/>
            <person name="Goodwin Z."/>
            <person name="Lu X."/>
            <person name="Lewis E.E."/>
            <person name="Goodrich-Blair H."/>
            <person name="Stock S.P."/>
            <person name="Adams B.J."/>
            <person name="Sternberg P.W."/>
            <person name="Mortazavi A."/>
        </authorList>
    </citation>
    <scope>NUCLEOTIDE SEQUENCE [LARGE SCALE GENOMIC DNA]</scope>
    <source>
        <strain evidence="1 2">ALL</strain>
    </source>
</reference>
<evidence type="ECO:0000313" key="1">
    <source>
        <dbReference type="EMBL" id="TMS36910.1"/>
    </source>
</evidence>
<comment type="caution">
    <text evidence="1">The sequence shown here is derived from an EMBL/GenBank/DDBJ whole genome shotgun (WGS) entry which is preliminary data.</text>
</comment>
<dbReference type="Proteomes" id="UP000298663">
    <property type="component" value="Unassembled WGS sequence"/>
</dbReference>
<evidence type="ECO:0000313" key="2">
    <source>
        <dbReference type="Proteomes" id="UP000298663"/>
    </source>
</evidence>
<sequence length="101" mass="11067">MLRVSGFYSTAADPRAKFDALPVQKASSAERVSCFLDVNVSIHCSAVERGSFINLFSRVLLKRLRIGRSGVAFSLYLPAVLNRDIDWTLAEGSRGSITDSN</sequence>
<accession>A0A4U8UU46</accession>
<protein>
    <submittedName>
        <fullName evidence="1">Uncharacterized protein</fullName>
    </submittedName>
</protein>
<dbReference type="AlphaFoldDB" id="A0A4U8UU46"/>
<dbReference type="EMBL" id="AZBU02000001">
    <property type="protein sequence ID" value="TMS36910.1"/>
    <property type="molecule type" value="Genomic_DNA"/>
</dbReference>
<reference evidence="1 2" key="2">
    <citation type="journal article" date="2019" name="G3 (Bethesda)">
        <title>Hybrid Assembly of the Genome of the Entomopathogenic Nematode Steinernema carpocapsae Identifies the X-Chromosome.</title>
        <authorList>
            <person name="Serra L."/>
            <person name="Macchietto M."/>
            <person name="Macias-Munoz A."/>
            <person name="McGill C.J."/>
            <person name="Rodriguez I.M."/>
            <person name="Rodriguez B."/>
            <person name="Murad R."/>
            <person name="Mortazavi A."/>
        </authorList>
    </citation>
    <scope>NUCLEOTIDE SEQUENCE [LARGE SCALE GENOMIC DNA]</scope>
    <source>
        <strain evidence="1 2">ALL</strain>
    </source>
</reference>
<gene>
    <name evidence="1" type="ORF">L596_003967</name>
</gene>
<organism evidence="1 2">
    <name type="scientific">Steinernema carpocapsae</name>
    <name type="common">Entomopathogenic nematode</name>
    <dbReference type="NCBI Taxonomy" id="34508"/>
    <lineage>
        <taxon>Eukaryota</taxon>
        <taxon>Metazoa</taxon>
        <taxon>Ecdysozoa</taxon>
        <taxon>Nematoda</taxon>
        <taxon>Chromadorea</taxon>
        <taxon>Rhabditida</taxon>
        <taxon>Tylenchina</taxon>
        <taxon>Panagrolaimomorpha</taxon>
        <taxon>Strongyloidoidea</taxon>
        <taxon>Steinernematidae</taxon>
        <taxon>Steinernema</taxon>
    </lineage>
</organism>